<protein>
    <submittedName>
        <fullName evidence="2">Uncharacterized protein</fullName>
    </submittedName>
</protein>
<feature type="region of interest" description="Disordered" evidence="1">
    <location>
        <begin position="224"/>
        <end position="243"/>
    </location>
</feature>
<accession>A0A5U0QW08</accession>
<reference evidence="2" key="1">
    <citation type="submission" date="2018-06" db="EMBL/GenBank/DDBJ databases">
        <authorList>
            <consortium name="PulseNet: The National Subtyping Network for Foodborne Disease Surveillance"/>
            <person name="Tarr C.L."/>
            <person name="Trees E."/>
            <person name="Katz L.S."/>
            <person name="Carleton-Romer H.A."/>
            <person name="Stroika S."/>
            <person name="Kucerova Z."/>
            <person name="Roache K.F."/>
            <person name="Sabol A.L."/>
            <person name="Besser J."/>
            <person name="Gerner-Smidt P."/>
        </authorList>
    </citation>
    <scope>NUCLEOTIDE SEQUENCE</scope>
    <source>
        <strain evidence="2">PNUSAS037973</strain>
    </source>
</reference>
<organism evidence="2">
    <name type="scientific">Salmonella enterica</name>
    <name type="common">Salmonella choleraesuis</name>
    <dbReference type="NCBI Taxonomy" id="28901"/>
    <lineage>
        <taxon>Bacteria</taxon>
        <taxon>Pseudomonadati</taxon>
        <taxon>Pseudomonadota</taxon>
        <taxon>Gammaproteobacteria</taxon>
        <taxon>Enterobacterales</taxon>
        <taxon>Enterobacteriaceae</taxon>
        <taxon>Salmonella</taxon>
    </lineage>
</organism>
<comment type="caution">
    <text evidence="2">The sequence shown here is derived from an EMBL/GenBank/DDBJ whole genome shotgun (WGS) entry which is preliminary data.</text>
</comment>
<evidence type="ECO:0000313" key="2">
    <source>
        <dbReference type="EMBL" id="EBO4967640.1"/>
    </source>
</evidence>
<proteinExistence type="predicted"/>
<sequence length="243" mass="27348">MNEPVLIFCQQWVITEALASLLASSFTVPVIPVYGLEQFVCKLRRYRCSSVILGISPHEHVVPLYRLGPLLAGRPVLFVARHFWWTDYCLPEFAGMSPCRFCSLDMLADKRTRCTEIRKFKHLQQLFSSGDTAPVADCTVSGIPDMAPDYILEQANFWMHKRMTDAGLNGVEYMVLLLLAESRRTRMSSHLLSLYKIRGLYKLGMTGRVMNLYRGVKVRPELQVPLPSGVSGSGPCTGGENDQ</sequence>
<gene>
    <name evidence="2" type="ORF">DO374_24700</name>
</gene>
<dbReference type="EMBL" id="AAGIRW010000179">
    <property type="protein sequence ID" value="EBO4967640.1"/>
    <property type="molecule type" value="Genomic_DNA"/>
</dbReference>
<name>A0A5U0QW08_SALER</name>
<dbReference type="AlphaFoldDB" id="A0A5U0QW08"/>
<evidence type="ECO:0000256" key="1">
    <source>
        <dbReference type="SAM" id="MobiDB-lite"/>
    </source>
</evidence>